<name>A0A4Z2GAX2_9TELE</name>
<keyword evidence="3" id="KW-1185">Reference proteome</keyword>
<sequence length="148" mass="17268">MPPAPTSRLPSLLSPHPPTPTRSGGGSLRSRLGWERKPGCWLACRREEVEEEESLALPTLSPRLNWRRHEEEKEKRRVAELWFRRRWRLSVTGLALHHLQTGFRLDGIRPLATSTKWKPESSHTTINYQDIRHEQDNGLKPRRTAMPR</sequence>
<dbReference type="EMBL" id="SRLO01000613">
    <property type="protein sequence ID" value="TNN50539.1"/>
    <property type="molecule type" value="Genomic_DNA"/>
</dbReference>
<evidence type="ECO:0000313" key="2">
    <source>
        <dbReference type="EMBL" id="TNN50539.1"/>
    </source>
</evidence>
<evidence type="ECO:0000256" key="1">
    <source>
        <dbReference type="SAM" id="MobiDB-lite"/>
    </source>
</evidence>
<accession>A0A4Z2GAX2</accession>
<evidence type="ECO:0000313" key="3">
    <source>
        <dbReference type="Proteomes" id="UP000314294"/>
    </source>
</evidence>
<feature type="compositionally biased region" description="Low complexity" evidence="1">
    <location>
        <begin position="1"/>
        <end position="14"/>
    </location>
</feature>
<organism evidence="2 3">
    <name type="scientific">Liparis tanakae</name>
    <name type="common">Tanaka's snailfish</name>
    <dbReference type="NCBI Taxonomy" id="230148"/>
    <lineage>
        <taxon>Eukaryota</taxon>
        <taxon>Metazoa</taxon>
        <taxon>Chordata</taxon>
        <taxon>Craniata</taxon>
        <taxon>Vertebrata</taxon>
        <taxon>Euteleostomi</taxon>
        <taxon>Actinopterygii</taxon>
        <taxon>Neopterygii</taxon>
        <taxon>Teleostei</taxon>
        <taxon>Neoteleostei</taxon>
        <taxon>Acanthomorphata</taxon>
        <taxon>Eupercaria</taxon>
        <taxon>Perciformes</taxon>
        <taxon>Cottioidei</taxon>
        <taxon>Cottales</taxon>
        <taxon>Liparidae</taxon>
        <taxon>Liparis</taxon>
    </lineage>
</organism>
<reference evidence="2 3" key="1">
    <citation type="submission" date="2019-03" db="EMBL/GenBank/DDBJ databases">
        <title>First draft genome of Liparis tanakae, snailfish: a comprehensive survey of snailfish specific genes.</title>
        <authorList>
            <person name="Kim W."/>
            <person name="Song I."/>
            <person name="Jeong J.-H."/>
            <person name="Kim D."/>
            <person name="Kim S."/>
            <person name="Ryu S."/>
            <person name="Song J.Y."/>
            <person name="Lee S.K."/>
        </authorList>
    </citation>
    <scope>NUCLEOTIDE SEQUENCE [LARGE SCALE GENOMIC DNA]</scope>
    <source>
        <tissue evidence="2">Muscle</tissue>
    </source>
</reference>
<gene>
    <name evidence="2" type="ORF">EYF80_039241</name>
</gene>
<protein>
    <submittedName>
        <fullName evidence="2">Uncharacterized protein</fullName>
    </submittedName>
</protein>
<proteinExistence type="predicted"/>
<dbReference type="AlphaFoldDB" id="A0A4Z2GAX2"/>
<feature type="region of interest" description="Disordered" evidence="1">
    <location>
        <begin position="1"/>
        <end position="32"/>
    </location>
</feature>
<comment type="caution">
    <text evidence="2">The sequence shown here is derived from an EMBL/GenBank/DDBJ whole genome shotgun (WGS) entry which is preliminary data.</text>
</comment>
<dbReference type="Proteomes" id="UP000314294">
    <property type="component" value="Unassembled WGS sequence"/>
</dbReference>